<evidence type="ECO:0000259" key="1">
    <source>
        <dbReference type="Pfam" id="PF14355"/>
    </source>
</evidence>
<feature type="domain" description="Abortive infection protein-like C-terminal" evidence="1">
    <location>
        <begin position="2"/>
        <end position="41"/>
    </location>
</feature>
<organism evidence="3 4">
    <name type="scientific">Segatella copri</name>
    <dbReference type="NCBI Taxonomy" id="165179"/>
    <lineage>
        <taxon>Bacteria</taxon>
        <taxon>Pseudomonadati</taxon>
        <taxon>Bacteroidota</taxon>
        <taxon>Bacteroidia</taxon>
        <taxon>Bacteroidales</taxon>
        <taxon>Prevotellaceae</taxon>
        <taxon>Segatella</taxon>
    </lineage>
</organism>
<sequence length="53" mass="5906">MATLRNSYGSGHGRAASYKGLEERHAKLAVGSSITLVEFLWCTHERTKDKNKV</sequence>
<evidence type="ECO:0000313" key="3">
    <source>
        <dbReference type="EMBL" id="MCP9500893.1"/>
    </source>
</evidence>
<comment type="caution">
    <text evidence="3">The sequence shown here is derived from an EMBL/GenBank/DDBJ whole genome shotgun (WGS) entry which is preliminary data.</text>
</comment>
<dbReference type="InterPro" id="IPR026001">
    <property type="entry name" value="Abi-like_C"/>
</dbReference>
<dbReference type="EMBL" id="JANDXR010000003">
    <property type="protein sequence ID" value="MCP9500893.1"/>
    <property type="molecule type" value="Genomic_DNA"/>
</dbReference>
<reference evidence="3" key="2">
    <citation type="submission" date="2022-07" db="EMBL/GenBank/DDBJ databases">
        <title>Prevotella copri.</title>
        <authorList>
            <person name="Yang C."/>
        </authorList>
    </citation>
    <scope>NUCLEOTIDE SEQUENCE</scope>
    <source>
        <strain evidence="3">HF88</strain>
    </source>
</reference>
<protein>
    <submittedName>
        <fullName evidence="3">Abortive infection family protein</fullName>
    </submittedName>
</protein>
<evidence type="ECO:0000313" key="2">
    <source>
        <dbReference type="EMBL" id="MCE4121492.1"/>
    </source>
</evidence>
<accession>A0AAP2TLY2</accession>
<reference evidence="2" key="1">
    <citation type="submission" date="2021-12" db="EMBL/GenBank/DDBJ databases">
        <authorList>
            <person name="Lv X."/>
        </authorList>
    </citation>
    <scope>NUCLEOTIDE SEQUENCE</scope>
    <source>
        <strain evidence="2">HF2106</strain>
    </source>
</reference>
<evidence type="ECO:0000313" key="4">
    <source>
        <dbReference type="Proteomes" id="UP001206014"/>
    </source>
</evidence>
<dbReference type="Proteomes" id="UP001200307">
    <property type="component" value="Unassembled WGS sequence"/>
</dbReference>
<dbReference type="EMBL" id="JAJTVO010000005">
    <property type="protein sequence ID" value="MCE4121492.1"/>
    <property type="molecule type" value="Genomic_DNA"/>
</dbReference>
<dbReference type="Proteomes" id="UP001206014">
    <property type="component" value="Unassembled WGS sequence"/>
</dbReference>
<gene>
    <name evidence="2" type="ORF">LYY06_04310</name>
    <name evidence="3" type="ORF">NND11_04910</name>
</gene>
<dbReference type="Pfam" id="PF14355">
    <property type="entry name" value="Abi_C"/>
    <property type="match status" value="1"/>
</dbReference>
<dbReference type="AlphaFoldDB" id="A0AAP2TLY2"/>
<name>A0AAP2TLY2_9BACT</name>
<proteinExistence type="predicted"/>